<evidence type="ECO:0000313" key="1">
    <source>
        <dbReference type="EMBL" id="KAF9495939.1"/>
    </source>
</evidence>
<dbReference type="EMBL" id="MU154557">
    <property type="protein sequence ID" value="KAF9495939.1"/>
    <property type="molecule type" value="Genomic_DNA"/>
</dbReference>
<reference evidence="1" key="1">
    <citation type="submission" date="2020-11" db="EMBL/GenBank/DDBJ databases">
        <authorList>
            <consortium name="DOE Joint Genome Institute"/>
            <person name="Ahrendt S."/>
            <person name="Riley R."/>
            <person name="Andreopoulos W."/>
            <person name="Labutti K."/>
            <person name="Pangilinan J."/>
            <person name="Ruiz-Duenas F.J."/>
            <person name="Barrasa J.M."/>
            <person name="Sanchez-Garcia M."/>
            <person name="Camarero S."/>
            <person name="Miyauchi S."/>
            <person name="Serrano A."/>
            <person name="Linde D."/>
            <person name="Babiker R."/>
            <person name="Drula E."/>
            <person name="Ayuso-Fernandez I."/>
            <person name="Pacheco R."/>
            <person name="Padilla G."/>
            <person name="Ferreira P."/>
            <person name="Barriuso J."/>
            <person name="Kellner H."/>
            <person name="Castanera R."/>
            <person name="Alfaro M."/>
            <person name="Ramirez L."/>
            <person name="Pisabarro A.G."/>
            <person name="Kuo A."/>
            <person name="Tritt A."/>
            <person name="Lipzen A."/>
            <person name="He G."/>
            <person name="Yan M."/>
            <person name="Ng V."/>
            <person name="Cullen D."/>
            <person name="Martin F."/>
            <person name="Rosso M.-N."/>
            <person name="Henrissat B."/>
            <person name="Hibbett D."/>
            <person name="Martinez A.T."/>
            <person name="Grigoriev I.V."/>
        </authorList>
    </citation>
    <scope>NUCLEOTIDE SEQUENCE</scope>
    <source>
        <strain evidence="1">ATCC 90797</strain>
    </source>
</reference>
<accession>A0A9P6DFX6</accession>
<dbReference type="Proteomes" id="UP000807025">
    <property type="component" value="Unassembled WGS sequence"/>
</dbReference>
<dbReference type="OrthoDB" id="2998673at2759"/>
<proteinExistence type="predicted"/>
<keyword evidence="2" id="KW-1185">Reference proteome</keyword>
<name>A0A9P6DFX6_PLEER</name>
<comment type="caution">
    <text evidence="1">The sequence shown here is derived from an EMBL/GenBank/DDBJ whole genome shotgun (WGS) entry which is preliminary data.</text>
</comment>
<organism evidence="1 2">
    <name type="scientific">Pleurotus eryngii</name>
    <name type="common">Boletus of the steppes</name>
    <dbReference type="NCBI Taxonomy" id="5323"/>
    <lineage>
        <taxon>Eukaryota</taxon>
        <taxon>Fungi</taxon>
        <taxon>Dikarya</taxon>
        <taxon>Basidiomycota</taxon>
        <taxon>Agaricomycotina</taxon>
        <taxon>Agaricomycetes</taxon>
        <taxon>Agaricomycetidae</taxon>
        <taxon>Agaricales</taxon>
        <taxon>Pleurotineae</taxon>
        <taxon>Pleurotaceae</taxon>
        <taxon>Pleurotus</taxon>
    </lineage>
</organism>
<dbReference type="AlphaFoldDB" id="A0A9P6DFX6"/>
<protein>
    <submittedName>
        <fullName evidence="1">Uncharacterized protein</fullName>
    </submittedName>
</protein>
<evidence type="ECO:0000313" key="2">
    <source>
        <dbReference type="Proteomes" id="UP000807025"/>
    </source>
</evidence>
<gene>
    <name evidence="1" type="ORF">BDN71DRAFT_808365</name>
</gene>
<sequence length="136" mass="15429">MRNFNWEVSLPRLSYCCVVVQAPECSGTATISLSASTRSHPAYDMHSRATGQVIATPELPHLICEYCNLKENHNALVSKTWSNEAPSVLWHELDSLGPLLSLLAPLKVVNNCVYEFCRHIRPSDWIIFQKCPRYQL</sequence>